<evidence type="ECO:0000313" key="9">
    <source>
        <dbReference type="Proteomes" id="UP001307889"/>
    </source>
</evidence>
<keyword evidence="9" id="KW-1185">Reference proteome</keyword>
<dbReference type="Proteomes" id="UP001307889">
    <property type="component" value="Chromosome 4"/>
</dbReference>
<feature type="compositionally biased region" description="Polar residues" evidence="5">
    <location>
        <begin position="349"/>
        <end position="363"/>
    </location>
</feature>
<feature type="compositionally biased region" description="Polar residues" evidence="5">
    <location>
        <begin position="71"/>
        <end position="116"/>
    </location>
</feature>
<evidence type="ECO:0000313" key="8">
    <source>
        <dbReference type="EMBL" id="BES93732.1"/>
    </source>
</evidence>
<feature type="domain" description="VASt" evidence="7">
    <location>
        <begin position="410"/>
        <end position="583"/>
    </location>
</feature>
<dbReference type="PANTHER" id="PTHR23319:SF4">
    <property type="entry name" value="GRAM DOMAIN CONTAINING 1B, ISOFORM E"/>
    <property type="match status" value="1"/>
</dbReference>
<reference evidence="8 9" key="1">
    <citation type="submission" date="2023-09" db="EMBL/GenBank/DDBJ databases">
        <title>Nesidiocoris tenuis whole genome shotgun sequence.</title>
        <authorList>
            <person name="Shibata T."/>
            <person name="Shimoda M."/>
            <person name="Kobayashi T."/>
            <person name="Uehara T."/>
        </authorList>
    </citation>
    <scope>NUCLEOTIDE SEQUENCE [LARGE SCALE GENOMIC DNA]</scope>
    <source>
        <strain evidence="8 9">Japan</strain>
    </source>
</reference>
<evidence type="ECO:0000256" key="2">
    <source>
        <dbReference type="ARBA" id="ARBA00022692"/>
    </source>
</evidence>
<keyword evidence="3 6" id="KW-1133">Transmembrane helix</keyword>
<evidence type="ECO:0000256" key="4">
    <source>
        <dbReference type="ARBA" id="ARBA00023136"/>
    </source>
</evidence>
<dbReference type="PROSITE" id="PS51778">
    <property type="entry name" value="VAST"/>
    <property type="match status" value="1"/>
</dbReference>
<dbReference type="InterPro" id="IPR051482">
    <property type="entry name" value="Cholesterol_transport"/>
</dbReference>
<name>A0ABN7AND3_9HEMI</name>
<accession>A0ABN7AND3</accession>
<protein>
    <submittedName>
        <fullName evidence="8">GRAM</fullName>
    </submittedName>
</protein>
<feature type="compositionally biased region" description="Basic and acidic residues" evidence="5">
    <location>
        <begin position="50"/>
        <end position="70"/>
    </location>
</feature>
<dbReference type="EMBL" id="AP028912">
    <property type="protein sequence ID" value="BES93732.1"/>
    <property type="molecule type" value="Genomic_DNA"/>
</dbReference>
<feature type="region of interest" description="Disordered" evidence="5">
    <location>
        <begin position="1"/>
        <end position="152"/>
    </location>
</feature>
<evidence type="ECO:0000259" key="7">
    <source>
        <dbReference type="PROSITE" id="PS51778"/>
    </source>
</evidence>
<organism evidence="8 9">
    <name type="scientific">Nesidiocoris tenuis</name>
    <dbReference type="NCBI Taxonomy" id="355587"/>
    <lineage>
        <taxon>Eukaryota</taxon>
        <taxon>Metazoa</taxon>
        <taxon>Ecdysozoa</taxon>
        <taxon>Arthropoda</taxon>
        <taxon>Hexapoda</taxon>
        <taxon>Insecta</taxon>
        <taxon>Pterygota</taxon>
        <taxon>Neoptera</taxon>
        <taxon>Paraneoptera</taxon>
        <taxon>Hemiptera</taxon>
        <taxon>Heteroptera</taxon>
        <taxon>Panheteroptera</taxon>
        <taxon>Cimicomorpha</taxon>
        <taxon>Miridae</taxon>
        <taxon>Dicyphina</taxon>
        <taxon>Nesidiocoris</taxon>
    </lineage>
</organism>
<evidence type="ECO:0000256" key="5">
    <source>
        <dbReference type="SAM" id="MobiDB-lite"/>
    </source>
</evidence>
<dbReference type="PANTHER" id="PTHR23319">
    <property type="entry name" value="GRAM DOMAIN CONTAINING 1B, ISOFORM E"/>
    <property type="match status" value="1"/>
</dbReference>
<dbReference type="InterPro" id="IPR004182">
    <property type="entry name" value="GRAM"/>
</dbReference>
<sequence>MILPANSNTQSGERSGQTYSSANSTIEIKTASPNVSPQPSPQLATKSQHRREPSVSSVKEKDSTTPDRSDGLNSQKSSPTNECSADLSSSSADPQTDANQRGSSMESVAGKSTSDLSGMVSLEPSPSRGALSRSNSQEPVAKDKKKVDRAKKKTPWYNAFNPTYKSRNEDFKRIFKDIPPEERLVVDYACAIQRDILVQGRLYVSQNYLSFYANIFRWETLVVLKWKEVTALTKEKTALVIPNAILVHTNSDKHFFTSFVARDKTYLMLFRVWQNALLDQPMSMQEMWHWVHYLYGEELGLTSDDDDYVAPATDDERNQLNNNNNTNKKELPLSDVVENMTNESEKYQKSSNQLSDKPANSSSSRDKEPLTPGTPGTLPTDLSDSSPSESESEKNEAIAGGIIKCPVEHEGRLMLHMQAAIHVDQLFALLFTESKFLVDLHETRKSSDIKQSPWTLNASTNQKGRTVSMTVNLGASIGPKQALVTESQQMLPCSSPGEIYAIEVEANNSGVPYSDTFYITTHYCLTRGADPNTCSIAVYSQIKYRKSVWGLVKNYIEKHCWQGLEEYFSSLVKALEAECERTRRTMATGLPCTKRKTVCRRRTTSRSTPAPLDPLEEQPLIQPIVLPTQTLPNVQAGACADTLAWIVFLTLFLLLVLNAALYYKLWGLEQNERKMFDPMADLDFSSLKSAPRTPDEWRTLLQKQEQLHAFEVERWLRILKASVHLLQQVETSLSGLQASIQGVVEEAIRDGSPQGDPTARTDL</sequence>
<gene>
    <name evidence="8" type="ORF">NTJ_06538</name>
</gene>
<feature type="compositionally biased region" description="Polar residues" evidence="5">
    <location>
        <begin position="1"/>
        <end position="46"/>
    </location>
</feature>
<dbReference type="SMART" id="SM00568">
    <property type="entry name" value="GRAM"/>
    <property type="match status" value="1"/>
</dbReference>
<dbReference type="Pfam" id="PF02893">
    <property type="entry name" value="GRAM"/>
    <property type="match status" value="1"/>
</dbReference>
<dbReference type="Pfam" id="PF16016">
    <property type="entry name" value="VASt"/>
    <property type="match status" value="1"/>
</dbReference>
<comment type="subcellular location">
    <subcellularLocation>
        <location evidence="1">Membrane</location>
        <topology evidence="1">Single-pass membrane protein</topology>
    </subcellularLocation>
</comment>
<dbReference type="Gene3D" id="2.30.29.30">
    <property type="entry name" value="Pleckstrin-homology domain (PH domain)/Phosphotyrosine-binding domain (PTB)"/>
    <property type="match status" value="1"/>
</dbReference>
<feature type="compositionally biased region" description="Low complexity" evidence="5">
    <location>
        <begin position="370"/>
        <end position="389"/>
    </location>
</feature>
<evidence type="ECO:0000256" key="1">
    <source>
        <dbReference type="ARBA" id="ARBA00004167"/>
    </source>
</evidence>
<dbReference type="CDD" id="cd13220">
    <property type="entry name" value="PH-GRAM_GRAMDC"/>
    <property type="match status" value="1"/>
</dbReference>
<feature type="region of interest" description="Disordered" evidence="5">
    <location>
        <begin position="306"/>
        <end position="397"/>
    </location>
</feature>
<dbReference type="InterPro" id="IPR011993">
    <property type="entry name" value="PH-like_dom_sf"/>
</dbReference>
<keyword evidence="2 6" id="KW-0812">Transmembrane</keyword>
<evidence type="ECO:0000256" key="3">
    <source>
        <dbReference type="ARBA" id="ARBA00022989"/>
    </source>
</evidence>
<evidence type="ECO:0000256" key="6">
    <source>
        <dbReference type="SAM" id="Phobius"/>
    </source>
</evidence>
<dbReference type="InterPro" id="IPR031968">
    <property type="entry name" value="VASt"/>
</dbReference>
<keyword evidence="4 6" id="KW-0472">Membrane</keyword>
<proteinExistence type="predicted"/>
<feature type="transmembrane region" description="Helical" evidence="6">
    <location>
        <begin position="643"/>
        <end position="665"/>
    </location>
</feature>